<accession>A0ABV8WV89</accession>
<evidence type="ECO:0000259" key="2">
    <source>
        <dbReference type="PROSITE" id="PS51762"/>
    </source>
</evidence>
<evidence type="ECO:0000313" key="3">
    <source>
        <dbReference type="EMBL" id="MFC4403038.1"/>
    </source>
</evidence>
<dbReference type="InterPro" id="IPR050546">
    <property type="entry name" value="Glycosyl_Hydrlase_16"/>
</dbReference>
<dbReference type="InterPro" id="IPR013320">
    <property type="entry name" value="ConA-like_dom_sf"/>
</dbReference>
<dbReference type="SUPFAM" id="SSF49899">
    <property type="entry name" value="Concanavalin A-like lectins/glucanases"/>
    <property type="match status" value="1"/>
</dbReference>
<dbReference type="CDD" id="cd08023">
    <property type="entry name" value="GH16_laminarinase_like"/>
    <property type="match status" value="1"/>
</dbReference>
<evidence type="ECO:0000313" key="4">
    <source>
        <dbReference type="Proteomes" id="UP001595882"/>
    </source>
</evidence>
<protein>
    <submittedName>
        <fullName evidence="3">Family 16 glycosylhydrolase</fullName>
    </submittedName>
</protein>
<dbReference type="InterPro" id="IPR000757">
    <property type="entry name" value="Beta-glucanase-like"/>
</dbReference>
<dbReference type="EMBL" id="JBHSDT010000004">
    <property type="protein sequence ID" value="MFC4403038.1"/>
    <property type="molecule type" value="Genomic_DNA"/>
</dbReference>
<organism evidence="3 4">
    <name type="scientific">Gracilibacillus xinjiangensis</name>
    <dbReference type="NCBI Taxonomy" id="1193282"/>
    <lineage>
        <taxon>Bacteria</taxon>
        <taxon>Bacillati</taxon>
        <taxon>Bacillota</taxon>
        <taxon>Bacilli</taxon>
        <taxon>Bacillales</taxon>
        <taxon>Bacillaceae</taxon>
        <taxon>Gracilibacillus</taxon>
    </lineage>
</organism>
<keyword evidence="4" id="KW-1185">Reference proteome</keyword>
<evidence type="ECO:0000256" key="1">
    <source>
        <dbReference type="ARBA" id="ARBA00006865"/>
    </source>
</evidence>
<dbReference type="Proteomes" id="UP001595882">
    <property type="component" value="Unassembled WGS sequence"/>
</dbReference>
<dbReference type="PANTHER" id="PTHR10963">
    <property type="entry name" value="GLYCOSYL HYDROLASE-RELATED"/>
    <property type="match status" value="1"/>
</dbReference>
<dbReference type="PROSITE" id="PS51762">
    <property type="entry name" value="GH16_2"/>
    <property type="match status" value="1"/>
</dbReference>
<name>A0ABV8WV89_9BACI</name>
<proteinExistence type="inferred from homology"/>
<reference evidence="4" key="1">
    <citation type="journal article" date="2019" name="Int. J. Syst. Evol. Microbiol.">
        <title>The Global Catalogue of Microorganisms (GCM) 10K type strain sequencing project: providing services to taxonomists for standard genome sequencing and annotation.</title>
        <authorList>
            <consortium name="The Broad Institute Genomics Platform"/>
            <consortium name="The Broad Institute Genome Sequencing Center for Infectious Disease"/>
            <person name="Wu L."/>
            <person name="Ma J."/>
        </authorList>
    </citation>
    <scope>NUCLEOTIDE SEQUENCE [LARGE SCALE GENOMIC DNA]</scope>
    <source>
        <strain evidence="4">CCUG 37865</strain>
    </source>
</reference>
<comment type="similarity">
    <text evidence="1">Belongs to the glycosyl hydrolase 16 family.</text>
</comment>
<dbReference type="RefSeq" id="WP_390251198.1">
    <property type="nucleotide sequence ID" value="NZ_JBHSDT010000004.1"/>
</dbReference>
<comment type="caution">
    <text evidence="3">The sequence shown here is derived from an EMBL/GenBank/DDBJ whole genome shotgun (WGS) entry which is preliminary data.</text>
</comment>
<sequence>MAKMLKYPALIFFILAIIYFGGKEFYMNQATINSNSFPVQLSNKQNNEKGFIQNKEIFETYLDDGWSLVWNDEFDNPQLDQAKWNIENWAAEKNEELQFYTPGNVKVQDGKLELISEMEKYQGRNYTSGAIHSKDKFFFEYGKVEIRAKLPHGKGIFPAFWMMPNQDNVWLPEIDILEMLGHEPDRIWMVQHQLDENGNLQSESNSFKGADYSKDFHLFGIEWTPSEIVWLIDGKEQFRTNTFQSPGNMYLYINTAVGGVWPGNPDASTIFPQSFFVDYVRVFQRIGEIR</sequence>
<feature type="domain" description="GH16" evidence="2">
    <location>
        <begin position="30"/>
        <end position="288"/>
    </location>
</feature>
<dbReference type="PANTHER" id="PTHR10963:SF55">
    <property type="entry name" value="GLYCOSIDE HYDROLASE FAMILY 16 PROTEIN"/>
    <property type="match status" value="1"/>
</dbReference>
<dbReference type="Gene3D" id="2.60.120.200">
    <property type="match status" value="1"/>
</dbReference>
<dbReference type="Pfam" id="PF00722">
    <property type="entry name" value="Glyco_hydro_16"/>
    <property type="match status" value="1"/>
</dbReference>
<gene>
    <name evidence="3" type="ORF">ACFOY7_08115</name>
</gene>